<dbReference type="EMBL" id="CP045810">
    <property type="protein sequence ID" value="QHN38505.1"/>
    <property type="molecule type" value="Genomic_DNA"/>
</dbReference>
<dbReference type="GO" id="GO:0016042">
    <property type="term" value="P:lipid catabolic process"/>
    <property type="evidence" value="ECO:0007669"/>
    <property type="project" value="InterPro"/>
</dbReference>
<dbReference type="PIRSF" id="PIRSF029171">
    <property type="entry name" value="Esterase_LipA"/>
    <property type="match status" value="1"/>
</dbReference>
<organism evidence="2">
    <name type="scientific">Gordonia amarae</name>
    <dbReference type="NCBI Taxonomy" id="36821"/>
    <lineage>
        <taxon>Bacteria</taxon>
        <taxon>Bacillati</taxon>
        <taxon>Actinomycetota</taxon>
        <taxon>Actinomycetes</taxon>
        <taxon>Mycobacteriales</taxon>
        <taxon>Gordoniaceae</taxon>
        <taxon>Gordonia</taxon>
    </lineage>
</organism>
<dbReference type="SUPFAM" id="SSF53474">
    <property type="entry name" value="alpha/beta-Hydrolases"/>
    <property type="match status" value="1"/>
</dbReference>
<reference evidence="2" key="1">
    <citation type="journal article" date="2021" name="Nat. Microbiol.">
        <title>Cocultivation of an ultrasmall environmental parasitic bacterium with lytic ability against bacteria associated with wastewater foams.</title>
        <authorList>
            <person name="Batinovic S."/>
            <person name="Rose J.J.A."/>
            <person name="Ratcliffe J."/>
            <person name="Seviour R.J."/>
            <person name="Petrovski S."/>
        </authorList>
    </citation>
    <scope>NUCLEOTIDE SEQUENCE</scope>
    <source>
        <strain evidence="2">CON44</strain>
    </source>
</reference>
<dbReference type="Pfam" id="PF03583">
    <property type="entry name" value="LIP"/>
    <property type="match status" value="1"/>
</dbReference>
<dbReference type="AlphaFoldDB" id="A0A857LLK8"/>
<sequence length="420" mass="43415">MGQSRGGHRRQSGVSHARAPGRAQLRRAAASIAVVGAIVASLTTACTQTAGAPTRQAADLTGVSVTETGPGSVVRATSVPGIDSAIRDTGARVAHVIYRSTSGIDGSGTEVSGTVVGPAEAPPAGGWPIMVLAHGTTGIDEGCAPSRTPDLAGLAGVVVSYLKMGFVVSVPDYQGLGAPGVHPYLDSATAGYNVIDAVRAARIVFPDAGPRWAAFGGSQGGAATWAANELAAERGAGRNLLGTVSLVPAADFSGLVDLAARRRLGADQLAAYTWLLIGAQRSRPGFDIDLYRRGMAARNWDVLSACAGPEGSRRNRVVARIPAADLVPATPAAAARLKEIFSGMGVAHRRASAPMLIYYAGKDEFFDPEWTRAAITRSCRLGSVIESVYQPDATHGSIDGSTYVDWLGRRMAGNRVDNDC</sequence>
<accession>A0A857LLK8</accession>
<proteinExistence type="predicted"/>
<dbReference type="InterPro" id="IPR029058">
    <property type="entry name" value="AB_hydrolase_fold"/>
</dbReference>
<gene>
    <name evidence="2" type="ORF">GII30_04320</name>
</gene>
<dbReference type="RefSeq" id="WP_005188120.1">
    <property type="nucleotide sequence ID" value="NZ_CP045808.1"/>
</dbReference>
<feature type="region of interest" description="Disordered" evidence="1">
    <location>
        <begin position="1"/>
        <end position="22"/>
    </location>
</feature>
<dbReference type="PANTHER" id="PTHR34853:SF1">
    <property type="entry name" value="LIPASE 5"/>
    <property type="match status" value="1"/>
</dbReference>
<evidence type="ECO:0000256" key="1">
    <source>
        <dbReference type="SAM" id="MobiDB-lite"/>
    </source>
</evidence>
<protein>
    <submittedName>
        <fullName evidence="2">Lipase</fullName>
    </submittedName>
</protein>
<dbReference type="GO" id="GO:0004806">
    <property type="term" value="F:triacylglycerol lipase activity"/>
    <property type="evidence" value="ECO:0007669"/>
    <property type="project" value="InterPro"/>
</dbReference>
<evidence type="ECO:0000313" key="2">
    <source>
        <dbReference type="EMBL" id="QHN38505.1"/>
    </source>
</evidence>
<dbReference type="InterPro" id="IPR005152">
    <property type="entry name" value="Lipase_secreted"/>
</dbReference>
<name>A0A857LLK8_9ACTN</name>
<feature type="compositionally biased region" description="Basic residues" evidence="1">
    <location>
        <begin position="1"/>
        <end position="11"/>
    </location>
</feature>
<dbReference type="Gene3D" id="3.40.50.1820">
    <property type="entry name" value="alpha/beta hydrolase"/>
    <property type="match status" value="2"/>
</dbReference>
<dbReference type="PANTHER" id="PTHR34853">
    <property type="match status" value="1"/>
</dbReference>